<feature type="transmembrane region" description="Helical" evidence="1">
    <location>
        <begin position="20"/>
        <end position="37"/>
    </location>
</feature>
<protein>
    <submittedName>
        <fullName evidence="2">Uncharacterized protein</fullName>
    </submittedName>
</protein>
<name>A0A0E9V7Y6_ANGAN</name>
<dbReference type="AlphaFoldDB" id="A0A0E9V7Y6"/>
<evidence type="ECO:0000256" key="1">
    <source>
        <dbReference type="SAM" id="Phobius"/>
    </source>
</evidence>
<proteinExistence type="predicted"/>
<accession>A0A0E9V7Y6</accession>
<keyword evidence="1" id="KW-1133">Transmembrane helix</keyword>
<keyword evidence="1" id="KW-0812">Transmembrane</keyword>
<reference evidence="2" key="2">
    <citation type="journal article" date="2015" name="Fish Shellfish Immunol.">
        <title>Early steps in the European eel (Anguilla anguilla)-Vibrio vulnificus interaction in the gills: Role of the RtxA13 toxin.</title>
        <authorList>
            <person name="Callol A."/>
            <person name="Pajuelo D."/>
            <person name="Ebbesson L."/>
            <person name="Teles M."/>
            <person name="MacKenzie S."/>
            <person name="Amaro C."/>
        </authorList>
    </citation>
    <scope>NUCLEOTIDE SEQUENCE</scope>
</reference>
<organism evidence="2">
    <name type="scientific">Anguilla anguilla</name>
    <name type="common">European freshwater eel</name>
    <name type="synonym">Muraena anguilla</name>
    <dbReference type="NCBI Taxonomy" id="7936"/>
    <lineage>
        <taxon>Eukaryota</taxon>
        <taxon>Metazoa</taxon>
        <taxon>Chordata</taxon>
        <taxon>Craniata</taxon>
        <taxon>Vertebrata</taxon>
        <taxon>Euteleostomi</taxon>
        <taxon>Actinopterygii</taxon>
        <taxon>Neopterygii</taxon>
        <taxon>Teleostei</taxon>
        <taxon>Anguilliformes</taxon>
        <taxon>Anguillidae</taxon>
        <taxon>Anguilla</taxon>
    </lineage>
</organism>
<sequence length="38" mass="4540">MAHLQHLKFFLTLMLKKMFLDNVVELFLIVVFVAGIYR</sequence>
<evidence type="ECO:0000313" key="2">
    <source>
        <dbReference type="EMBL" id="JAH73575.1"/>
    </source>
</evidence>
<dbReference type="EMBL" id="GBXM01035002">
    <property type="protein sequence ID" value="JAH73575.1"/>
    <property type="molecule type" value="Transcribed_RNA"/>
</dbReference>
<keyword evidence="1" id="KW-0472">Membrane</keyword>
<reference evidence="2" key="1">
    <citation type="submission" date="2014-11" db="EMBL/GenBank/DDBJ databases">
        <authorList>
            <person name="Amaro Gonzalez C."/>
        </authorList>
    </citation>
    <scope>NUCLEOTIDE SEQUENCE</scope>
</reference>